<feature type="compositionally biased region" description="Low complexity" evidence="3">
    <location>
        <begin position="251"/>
        <end position="260"/>
    </location>
</feature>
<dbReference type="GO" id="GO:0005737">
    <property type="term" value="C:cytoplasm"/>
    <property type="evidence" value="ECO:0007669"/>
    <property type="project" value="TreeGrafter"/>
</dbReference>
<evidence type="ECO:0000313" key="5">
    <source>
        <dbReference type="EMBL" id="KAJ8401896.1"/>
    </source>
</evidence>
<gene>
    <name evidence="5" type="ORF">AAFF_G00374770</name>
</gene>
<keyword evidence="1 2" id="KW-0727">SH2 domain</keyword>
<dbReference type="InterPro" id="IPR036860">
    <property type="entry name" value="SH2_dom_sf"/>
</dbReference>
<dbReference type="PROSITE" id="PS50001">
    <property type="entry name" value="SH2"/>
    <property type="match status" value="1"/>
</dbReference>
<evidence type="ECO:0000259" key="4">
    <source>
        <dbReference type="PROSITE" id="PS50001"/>
    </source>
</evidence>
<reference evidence="5" key="1">
    <citation type="journal article" date="2023" name="Science">
        <title>Genome structures resolve the early diversification of teleost fishes.</title>
        <authorList>
            <person name="Parey E."/>
            <person name="Louis A."/>
            <person name="Montfort J."/>
            <person name="Bouchez O."/>
            <person name="Roques C."/>
            <person name="Iampietro C."/>
            <person name="Lluch J."/>
            <person name="Castinel A."/>
            <person name="Donnadieu C."/>
            <person name="Desvignes T."/>
            <person name="Floi Bucao C."/>
            <person name="Jouanno E."/>
            <person name="Wen M."/>
            <person name="Mejri S."/>
            <person name="Dirks R."/>
            <person name="Jansen H."/>
            <person name="Henkel C."/>
            <person name="Chen W.J."/>
            <person name="Zahm M."/>
            <person name="Cabau C."/>
            <person name="Klopp C."/>
            <person name="Thompson A.W."/>
            <person name="Robinson-Rechavi M."/>
            <person name="Braasch I."/>
            <person name="Lecointre G."/>
            <person name="Bobe J."/>
            <person name="Postlethwait J.H."/>
            <person name="Berthelot C."/>
            <person name="Roest Crollius H."/>
            <person name="Guiguen Y."/>
        </authorList>
    </citation>
    <scope>NUCLEOTIDE SEQUENCE</scope>
    <source>
        <strain evidence="5">NC1722</strain>
    </source>
</reference>
<name>A0AAD7SG22_9TELE</name>
<comment type="caution">
    <text evidence="5">The sequence shown here is derived from an EMBL/GenBank/DDBJ whole genome shotgun (WGS) entry which is preliminary data.</text>
</comment>
<accession>A0AAD7SG22</accession>
<evidence type="ECO:0000313" key="6">
    <source>
        <dbReference type="Proteomes" id="UP001221898"/>
    </source>
</evidence>
<dbReference type="Proteomes" id="UP001221898">
    <property type="component" value="Unassembled WGS sequence"/>
</dbReference>
<feature type="compositionally biased region" description="Basic and acidic residues" evidence="3">
    <location>
        <begin position="318"/>
        <end position="342"/>
    </location>
</feature>
<dbReference type="EMBL" id="JAINUG010000067">
    <property type="protein sequence ID" value="KAJ8401896.1"/>
    <property type="molecule type" value="Genomic_DNA"/>
</dbReference>
<dbReference type="Gene3D" id="3.30.505.10">
    <property type="entry name" value="SH2 domain"/>
    <property type="match status" value="1"/>
</dbReference>
<dbReference type="Pfam" id="PF00017">
    <property type="entry name" value="SH2"/>
    <property type="match status" value="1"/>
</dbReference>
<feature type="compositionally biased region" description="Basic and acidic residues" evidence="3">
    <location>
        <begin position="261"/>
        <end position="285"/>
    </location>
</feature>
<dbReference type="PANTHER" id="PTHR14388:SF5">
    <property type="entry name" value="SH2 DOMAIN-CONTAINING PROTEIN 4A"/>
    <property type="match status" value="1"/>
</dbReference>
<feature type="domain" description="SH2" evidence="4">
    <location>
        <begin position="427"/>
        <end position="518"/>
    </location>
</feature>
<dbReference type="SMART" id="SM00252">
    <property type="entry name" value="SH2"/>
    <property type="match status" value="1"/>
</dbReference>
<dbReference type="PANTHER" id="PTHR14388">
    <property type="entry name" value="T CELL-SPECIFIC ADAPTER PROTEIN TSAD"/>
    <property type="match status" value="1"/>
</dbReference>
<evidence type="ECO:0000256" key="2">
    <source>
        <dbReference type="PROSITE-ProRule" id="PRU00191"/>
    </source>
</evidence>
<feature type="region of interest" description="Disordered" evidence="3">
    <location>
        <begin position="250"/>
        <end position="285"/>
    </location>
</feature>
<sequence>MRIPKHPAVAGGLDVGGSVKIVPFAEGMSIVRHQTRSEAASLKQVGLETLQWTGLRKNCNCRVLFSSRRQTCPPFPDSPLLSQPRTPLKPLCRPGFVFALTLRDPRGSAMLQQILTDMFIDPELLAELNEEQKQILFMKMREEQVRKWKEREARLEKEEAVPPRPKKATGKCVSWLQGRDSDVWVWVMGEHSADKPYEQICDQIMAERAALQAQREAEELRAKKEVELEKRFSSVNLDVDVESWREEEARQAQARQAAAEEQTRREAELKRREAEERRQAEEEVQRLEEERAQQIYMDLKEVQRSVQTQEREDPEWQETLRKSKAADLRRRSMAKQTREDHRRRSVKALEQGRVAAMSKSFGGVKPTLPPKPKQRTVALTTDPLSRKPGVRRTMSSSSREHIVRWFQEEQLPLRAGFQKDQSGIAPWFHGIISRQEAEALLSQGMPGYFLIRVSERILGYVLSYRCREEFKHFLIDATENCYMMLGDQIKFPTLVDLVEYHEGEPITLSGGEQLLKPCGQKQGGVDYADLFT</sequence>
<dbReference type="SUPFAM" id="SSF55550">
    <property type="entry name" value="SH2 domain"/>
    <property type="match status" value="1"/>
</dbReference>
<protein>
    <recommendedName>
        <fullName evidence="4">SH2 domain-containing protein</fullName>
    </recommendedName>
</protein>
<dbReference type="AlphaFoldDB" id="A0AAD7SG22"/>
<organism evidence="5 6">
    <name type="scientific">Aldrovandia affinis</name>
    <dbReference type="NCBI Taxonomy" id="143900"/>
    <lineage>
        <taxon>Eukaryota</taxon>
        <taxon>Metazoa</taxon>
        <taxon>Chordata</taxon>
        <taxon>Craniata</taxon>
        <taxon>Vertebrata</taxon>
        <taxon>Euteleostomi</taxon>
        <taxon>Actinopterygii</taxon>
        <taxon>Neopterygii</taxon>
        <taxon>Teleostei</taxon>
        <taxon>Notacanthiformes</taxon>
        <taxon>Halosauridae</taxon>
        <taxon>Aldrovandia</taxon>
    </lineage>
</organism>
<dbReference type="InterPro" id="IPR000980">
    <property type="entry name" value="SH2"/>
</dbReference>
<keyword evidence="6" id="KW-1185">Reference proteome</keyword>
<feature type="region of interest" description="Disordered" evidence="3">
    <location>
        <begin position="303"/>
        <end position="346"/>
    </location>
</feature>
<dbReference type="PRINTS" id="PR00401">
    <property type="entry name" value="SH2DOMAIN"/>
</dbReference>
<proteinExistence type="predicted"/>
<evidence type="ECO:0000256" key="1">
    <source>
        <dbReference type="ARBA" id="ARBA00022999"/>
    </source>
</evidence>
<evidence type="ECO:0000256" key="3">
    <source>
        <dbReference type="SAM" id="MobiDB-lite"/>
    </source>
</evidence>